<name>A0ACC0LST4_RHOML</name>
<dbReference type="Proteomes" id="UP001062846">
    <property type="component" value="Chromosome 11"/>
</dbReference>
<comment type="caution">
    <text evidence="1">The sequence shown here is derived from an EMBL/GenBank/DDBJ whole genome shotgun (WGS) entry which is preliminary data.</text>
</comment>
<proteinExistence type="predicted"/>
<evidence type="ECO:0000313" key="1">
    <source>
        <dbReference type="EMBL" id="KAI8531233.1"/>
    </source>
</evidence>
<accession>A0ACC0LST4</accession>
<sequence length="224" mass="25088">MDSNLLKSLLARRENAVHELNEGFELANQLRAIINEPFGTDRSVEADDLIGKILRSFADTISILNPGKAPDPSPANPGAPLNTLGASRRKNPSSRTRITPNLPDDGHQWRQCRRKVVLNPRYPRSHYYECTYRTSQGCLAKKLVQRTEDNPLMCQTTYTNHHTCNNRLKAPPRVIFDSTIPTDPIKSAFGLASSKCPNDELKDPSYPTSTKTHHPPVIISSYQT</sequence>
<evidence type="ECO:0000313" key="2">
    <source>
        <dbReference type="Proteomes" id="UP001062846"/>
    </source>
</evidence>
<dbReference type="EMBL" id="CM046398">
    <property type="protein sequence ID" value="KAI8531233.1"/>
    <property type="molecule type" value="Genomic_DNA"/>
</dbReference>
<gene>
    <name evidence="1" type="ORF">RHMOL_Rhmol11G0121300</name>
</gene>
<reference evidence="1" key="1">
    <citation type="submission" date="2022-02" db="EMBL/GenBank/DDBJ databases">
        <title>Plant Genome Project.</title>
        <authorList>
            <person name="Zhang R.-G."/>
        </authorList>
    </citation>
    <scope>NUCLEOTIDE SEQUENCE</scope>
    <source>
        <strain evidence="1">AT1</strain>
    </source>
</reference>
<keyword evidence="2" id="KW-1185">Reference proteome</keyword>
<protein>
    <submittedName>
        <fullName evidence="1">Uncharacterized protein</fullName>
    </submittedName>
</protein>
<organism evidence="1 2">
    <name type="scientific">Rhododendron molle</name>
    <name type="common">Chinese azalea</name>
    <name type="synonym">Azalea mollis</name>
    <dbReference type="NCBI Taxonomy" id="49168"/>
    <lineage>
        <taxon>Eukaryota</taxon>
        <taxon>Viridiplantae</taxon>
        <taxon>Streptophyta</taxon>
        <taxon>Embryophyta</taxon>
        <taxon>Tracheophyta</taxon>
        <taxon>Spermatophyta</taxon>
        <taxon>Magnoliopsida</taxon>
        <taxon>eudicotyledons</taxon>
        <taxon>Gunneridae</taxon>
        <taxon>Pentapetalae</taxon>
        <taxon>asterids</taxon>
        <taxon>Ericales</taxon>
        <taxon>Ericaceae</taxon>
        <taxon>Ericoideae</taxon>
        <taxon>Rhodoreae</taxon>
        <taxon>Rhododendron</taxon>
    </lineage>
</organism>